<dbReference type="RefSeq" id="WP_081168676.1">
    <property type="nucleotide sequence ID" value="NZ_LWBP01000199.1"/>
</dbReference>
<proteinExistence type="predicted"/>
<evidence type="ECO:0000313" key="2">
    <source>
        <dbReference type="Proteomes" id="UP000192276"/>
    </source>
</evidence>
<dbReference type="STRING" id="550983.A4R26_04930"/>
<dbReference type="OrthoDB" id="1416536at2"/>
<dbReference type="AlphaFoldDB" id="A0A1V9FDZ7"/>
<accession>A0A1V9FDZ7</accession>
<keyword evidence="2" id="KW-1185">Reference proteome</keyword>
<evidence type="ECO:0000313" key="1">
    <source>
        <dbReference type="EMBL" id="OQP56507.1"/>
    </source>
</evidence>
<comment type="caution">
    <text evidence="1">The sequence shown here is derived from an EMBL/GenBank/DDBJ whole genome shotgun (WGS) entry which is preliminary data.</text>
</comment>
<dbReference type="Proteomes" id="UP000192276">
    <property type="component" value="Unassembled WGS sequence"/>
</dbReference>
<name>A0A1V9FDZ7_9BACT</name>
<sequence>MKPNQILKKKMQFFLDAPTDIAAYEQEKIENIEDEDDKEALVDELTFEIGKTLLAPANNFVLNNRTAEGWTNFERAMVWIYNYIKKSKPTNFSLTDEPFAAVIGMSWLFDKKDITDDAVSLLRRRWNLKKEKAHEYVVHKELLVSLYEIYFNDNQAGLPVDFLKEDHIYRRLINSINLPNNEYAPLLQEACDYHLMHTTLAADRNFIEFSYFELVPYEILLLLKTRQKLGFETPVIDHELMKTPLAQFQGNTSTYDAERDEVLQLILQNAK</sequence>
<dbReference type="EMBL" id="LWBP01000199">
    <property type="protein sequence ID" value="OQP56507.1"/>
    <property type="molecule type" value="Genomic_DNA"/>
</dbReference>
<reference evidence="2" key="1">
    <citation type="submission" date="2016-04" db="EMBL/GenBank/DDBJ databases">
        <authorList>
            <person name="Chen L."/>
            <person name="Zhuang W."/>
            <person name="Wang G."/>
        </authorList>
    </citation>
    <scope>NUCLEOTIDE SEQUENCE [LARGE SCALE GENOMIC DNA]</scope>
    <source>
        <strain evidence="2">208</strain>
    </source>
</reference>
<organism evidence="1 2">
    <name type="scientific">Niastella populi</name>
    <dbReference type="NCBI Taxonomy" id="550983"/>
    <lineage>
        <taxon>Bacteria</taxon>
        <taxon>Pseudomonadati</taxon>
        <taxon>Bacteroidota</taxon>
        <taxon>Chitinophagia</taxon>
        <taxon>Chitinophagales</taxon>
        <taxon>Chitinophagaceae</taxon>
        <taxon>Niastella</taxon>
    </lineage>
</organism>
<protein>
    <submittedName>
        <fullName evidence="1">Uncharacterized protein</fullName>
    </submittedName>
</protein>
<gene>
    <name evidence="1" type="ORF">A4R26_04930</name>
</gene>